<organism evidence="2 3">
    <name type="scientific">Hyella patelloides LEGE 07179</name>
    <dbReference type="NCBI Taxonomy" id="945734"/>
    <lineage>
        <taxon>Bacteria</taxon>
        <taxon>Bacillati</taxon>
        <taxon>Cyanobacteriota</taxon>
        <taxon>Cyanophyceae</taxon>
        <taxon>Pleurocapsales</taxon>
        <taxon>Hyellaceae</taxon>
        <taxon>Hyella</taxon>
    </lineage>
</organism>
<dbReference type="Pfam" id="PF04230">
    <property type="entry name" value="PS_pyruv_trans"/>
    <property type="match status" value="1"/>
</dbReference>
<accession>A0A563VP34</accession>
<dbReference type="RefSeq" id="WP_144864418.1">
    <property type="nucleotide sequence ID" value="NZ_LR213780.1"/>
</dbReference>
<evidence type="ECO:0000259" key="1">
    <source>
        <dbReference type="Pfam" id="PF04230"/>
    </source>
</evidence>
<keyword evidence="3" id="KW-1185">Reference proteome</keyword>
<evidence type="ECO:0000313" key="3">
    <source>
        <dbReference type="Proteomes" id="UP000320055"/>
    </source>
</evidence>
<proteinExistence type="predicted"/>
<feature type="domain" description="Polysaccharide pyruvyl transferase" evidence="1">
    <location>
        <begin position="57"/>
        <end position="296"/>
    </location>
</feature>
<name>A0A563VP34_9CYAN</name>
<dbReference type="InterPro" id="IPR007345">
    <property type="entry name" value="Polysacch_pyruvyl_Trfase"/>
</dbReference>
<sequence length="358" mass="41105">MKTTLAKIYRRVKKIVYKTVTAPKWIIDNLTFAYSHKKLKNQKKIIYTLTPPPYLKNIGDHAQVIAIRAWLNKHFSKFPVIEMDKNRGHYLLPALQWLVQPDDIFFLHSGGNLGDRGKWSEGMRREMISTFPNNQIISLPQTIFFSDTPSGQAEKEISRSIYASHPNLTLIGRDPRSGELAAELFPQAQTFCMPDFVLSLPLRSSKQRNDPPQILLCLRLDIESALTPKQRQEIGDSLPYECTYYDTTLEKEIAIERREATLDDTLKHFLAADIVVTDRYHGLIFTVLCQKPCVVLQTVDHKLTSAIHWFKDIPSVMFAQNLDEIPSLVENCLKIESQKTIDWSGTYFDKIPQLVGLQ</sequence>
<dbReference type="EMBL" id="CAACVJ010000101">
    <property type="protein sequence ID" value="VEP13232.1"/>
    <property type="molecule type" value="Genomic_DNA"/>
</dbReference>
<reference evidence="2 3" key="1">
    <citation type="submission" date="2019-01" db="EMBL/GenBank/DDBJ databases">
        <authorList>
            <person name="Brito A."/>
        </authorList>
    </citation>
    <scope>NUCLEOTIDE SEQUENCE [LARGE SCALE GENOMIC DNA]</scope>
    <source>
        <strain evidence="2">1</strain>
    </source>
</reference>
<gene>
    <name evidence="2" type="ORF">H1P_190031</name>
</gene>
<dbReference type="OrthoDB" id="9807674at2"/>
<evidence type="ECO:0000313" key="2">
    <source>
        <dbReference type="EMBL" id="VEP13232.1"/>
    </source>
</evidence>
<protein>
    <submittedName>
        <fullName evidence="2">Exopolysaccharide biosynthesis protein</fullName>
    </submittedName>
</protein>
<dbReference type="Proteomes" id="UP000320055">
    <property type="component" value="Unassembled WGS sequence"/>
</dbReference>
<dbReference type="AlphaFoldDB" id="A0A563VP34"/>